<sequence length="1005" mass="110689">MEWLHGTGFTYTRPVDLPKTELSVGNPTVAPSTDDNKSNWSLVWDGTSREFHFYNASTGAKQLIDTEQGRPIISNASHIPHASSPPESHLPSLHQLRDALQAALLAGYDHAVSQLLLRYDEVDINTPLFWTPTSTSTTPLQWAVAQDNLELVQLLLKSYREGTEGPPRDRVTGTRALGQAVDNQNTAIATALLAHGVRCDFEDSDRPCPYYGGININNFSPHDESEPAEYIPPLVRAVRHGHVELVQLLLAHGADPNIGYHDLWPPGAGREKELTWDREEAMICFTCGRPVQLAMELGFREVVEVLLDHGAVIELPQPVWGVPGHQCEHVYRCSKGYHVSGAIVVKPDRINGRTGLLTAIAIILAQVNGRPQEEWTFQVTLNSLINILSTLFRACLAATAAEIISQQKWIWFWTAPTSGRPIRQVQAFEEGSRSLLGALYLLPIVAIQHPAIILPIVTLTASLAIGPFAQQSIRTIYQEIPSALGSASLTISNSLNSTDFYFRTFGSADYVSWTLKAGPRSIVFNALASPNSKDAVITPICPTGNCTFPILSPHNAVTHTSLGVCSVCTDVSSLVQEKANETWRPDKKLYTLPNRMELFTYDTTTWLSVASEHNLAWAEGLMTAKTAALARWAFVNTTVLTMSLAGLPNDQHTGVPATPIATTCSLYACVHSYSASVRNNELSEVIVDSTPLAPDFETYHGLKPETIRWEDLITNLQNYSLAAIQPVCKIDENIYTLANVSQSPDAKPVTPLVADASPGYPKKFANEGCITRIEDLAFTLIGGAYSNFLNGTCAWDRRNGNEIACYDRWWLAPFWENKNASVKSITNHFDAIAGATTNQIRLGLLRTPGTPDRVNGMALRQVAYTRIEWVWLTLPAALLAIDIVMLAWMVIRSVRHQDTEAVWKSNPLPLLYYKSRFVGPTEPEKLFLSAEFDPLETPSPNQDDKLLTSSELATVAKTVKVHFRTGPAQVKDPGGEEEHAGGDSQQLDEPLSRVYESEGLLPEAR</sequence>
<dbReference type="Pfam" id="PF12796">
    <property type="entry name" value="Ank_2"/>
    <property type="match status" value="1"/>
</dbReference>
<dbReference type="Pfam" id="PF11374">
    <property type="entry name" value="DUF3176"/>
    <property type="match status" value="1"/>
</dbReference>
<organism evidence="4 5">
    <name type="scientific">Apiospora rasikravindrae</name>
    <dbReference type="NCBI Taxonomy" id="990691"/>
    <lineage>
        <taxon>Eukaryota</taxon>
        <taxon>Fungi</taxon>
        <taxon>Dikarya</taxon>
        <taxon>Ascomycota</taxon>
        <taxon>Pezizomycotina</taxon>
        <taxon>Sordariomycetes</taxon>
        <taxon>Xylariomycetidae</taxon>
        <taxon>Amphisphaeriales</taxon>
        <taxon>Apiosporaceae</taxon>
        <taxon>Apiospora</taxon>
    </lineage>
</organism>
<keyword evidence="3" id="KW-1133">Transmembrane helix</keyword>
<dbReference type="InterPro" id="IPR002110">
    <property type="entry name" value="Ankyrin_rpt"/>
</dbReference>
<comment type="caution">
    <text evidence="4">The sequence shown here is derived from an EMBL/GenBank/DDBJ whole genome shotgun (WGS) entry which is preliminary data.</text>
</comment>
<dbReference type="SMART" id="SM00248">
    <property type="entry name" value="ANK"/>
    <property type="match status" value="5"/>
</dbReference>
<feature type="region of interest" description="Disordered" evidence="2">
    <location>
        <begin position="964"/>
        <end position="1005"/>
    </location>
</feature>
<dbReference type="PANTHER" id="PTHR35394">
    <property type="entry name" value="DUF3176 DOMAIN-CONTAINING PROTEIN"/>
    <property type="match status" value="1"/>
</dbReference>
<accession>A0ABR1U2Z3</accession>
<reference evidence="4 5" key="1">
    <citation type="submission" date="2023-01" db="EMBL/GenBank/DDBJ databases">
        <title>Analysis of 21 Apiospora genomes using comparative genomics revels a genus with tremendous synthesis potential of carbohydrate active enzymes and secondary metabolites.</title>
        <authorList>
            <person name="Sorensen T."/>
        </authorList>
    </citation>
    <scope>NUCLEOTIDE SEQUENCE [LARGE SCALE GENOMIC DNA]</scope>
    <source>
        <strain evidence="4 5">CBS 33761</strain>
    </source>
</reference>
<dbReference type="Proteomes" id="UP001444661">
    <property type="component" value="Unassembled WGS sequence"/>
</dbReference>
<dbReference type="EMBL" id="JAQQWK010000002">
    <property type="protein sequence ID" value="KAK8052491.1"/>
    <property type="molecule type" value="Genomic_DNA"/>
</dbReference>
<dbReference type="PROSITE" id="PS50088">
    <property type="entry name" value="ANK_REPEAT"/>
    <property type="match status" value="1"/>
</dbReference>
<dbReference type="PROSITE" id="PS50297">
    <property type="entry name" value="ANK_REP_REGION"/>
    <property type="match status" value="1"/>
</dbReference>
<dbReference type="Pfam" id="PF00023">
    <property type="entry name" value="Ank"/>
    <property type="match status" value="1"/>
</dbReference>
<gene>
    <name evidence="4" type="ORF">PG993_003876</name>
</gene>
<evidence type="ECO:0000313" key="5">
    <source>
        <dbReference type="Proteomes" id="UP001444661"/>
    </source>
</evidence>
<evidence type="ECO:0000313" key="4">
    <source>
        <dbReference type="EMBL" id="KAK8052491.1"/>
    </source>
</evidence>
<evidence type="ECO:0000256" key="1">
    <source>
        <dbReference type="PROSITE-ProRule" id="PRU00023"/>
    </source>
</evidence>
<feature type="repeat" description="ANK" evidence="1">
    <location>
        <begin position="229"/>
        <end position="261"/>
    </location>
</feature>
<evidence type="ECO:0000256" key="3">
    <source>
        <dbReference type="SAM" id="Phobius"/>
    </source>
</evidence>
<dbReference type="InterPro" id="IPR036770">
    <property type="entry name" value="Ankyrin_rpt-contain_sf"/>
</dbReference>
<proteinExistence type="predicted"/>
<feature type="transmembrane region" description="Helical" evidence="3">
    <location>
        <begin position="869"/>
        <end position="891"/>
    </location>
</feature>
<evidence type="ECO:0000256" key="2">
    <source>
        <dbReference type="SAM" id="MobiDB-lite"/>
    </source>
</evidence>
<evidence type="ECO:0008006" key="6">
    <source>
        <dbReference type="Google" id="ProtNLM"/>
    </source>
</evidence>
<protein>
    <recommendedName>
        <fullName evidence="6">Ankyrin</fullName>
    </recommendedName>
</protein>
<dbReference type="Gene3D" id="1.25.40.20">
    <property type="entry name" value="Ankyrin repeat-containing domain"/>
    <property type="match status" value="1"/>
</dbReference>
<keyword evidence="3" id="KW-0812">Transmembrane</keyword>
<keyword evidence="5" id="KW-1185">Reference proteome</keyword>
<keyword evidence="3" id="KW-0472">Membrane</keyword>
<dbReference type="SUPFAM" id="SSF48403">
    <property type="entry name" value="Ankyrin repeat"/>
    <property type="match status" value="1"/>
</dbReference>
<keyword evidence="1" id="KW-0040">ANK repeat</keyword>
<dbReference type="InterPro" id="IPR021514">
    <property type="entry name" value="DUF3176"/>
</dbReference>
<name>A0ABR1U2Z3_9PEZI</name>
<dbReference type="PANTHER" id="PTHR35394:SF5">
    <property type="entry name" value="DUF3176 DOMAIN-CONTAINING PROTEIN"/>
    <property type="match status" value="1"/>
</dbReference>